<protein>
    <submittedName>
        <fullName evidence="6">CBS domain-containing protein CBSCBSPB1</fullName>
    </submittedName>
</protein>
<dbReference type="AlphaFoldDB" id="A0AAP0BT48"/>
<evidence type="ECO:0000259" key="5">
    <source>
        <dbReference type="PROSITE" id="PS51371"/>
    </source>
</evidence>
<evidence type="ECO:0000256" key="1">
    <source>
        <dbReference type="ARBA" id="ARBA00022737"/>
    </source>
</evidence>
<evidence type="ECO:0000256" key="3">
    <source>
        <dbReference type="PROSITE-ProRule" id="PRU00703"/>
    </source>
</evidence>
<feature type="domain" description="CBS" evidence="5">
    <location>
        <begin position="47"/>
        <end position="104"/>
    </location>
</feature>
<dbReference type="PANTHER" id="PTHR13780:SF48">
    <property type="entry name" value="CBS DOMAIN-CONTAINING PROTEIN CBSCBSPB1"/>
    <property type="match status" value="1"/>
</dbReference>
<feature type="domain" description="CBS" evidence="5">
    <location>
        <begin position="278"/>
        <end position="336"/>
    </location>
</feature>
<dbReference type="InterPro" id="IPR000644">
    <property type="entry name" value="CBS_dom"/>
</dbReference>
<feature type="domain" description="CBS" evidence="5">
    <location>
        <begin position="113"/>
        <end position="168"/>
    </location>
</feature>
<dbReference type="PROSITE" id="PS51371">
    <property type="entry name" value="CBS"/>
    <property type="match status" value="3"/>
</dbReference>
<evidence type="ECO:0000256" key="2">
    <source>
        <dbReference type="ARBA" id="ARBA00023122"/>
    </source>
</evidence>
<comment type="caution">
    <text evidence="6">The sequence shown here is derived from an EMBL/GenBank/DDBJ whole genome shotgun (WGS) entry which is preliminary data.</text>
</comment>
<evidence type="ECO:0000256" key="4">
    <source>
        <dbReference type="SAM" id="MobiDB-lite"/>
    </source>
</evidence>
<dbReference type="Gene3D" id="3.10.580.10">
    <property type="entry name" value="CBS-domain"/>
    <property type="match status" value="2"/>
</dbReference>
<keyword evidence="7" id="KW-1185">Reference proteome</keyword>
<dbReference type="SMART" id="SM00116">
    <property type="entry name" value="CBS"/>
    <property type="match status" value="4"/>
</dbReference>
<dbReference type="InterPro" id="IPR050511">
    <property type="entry name" value="AMPK_gamma/SDS23_families"/>
</dbReference>
<keyword evidence="2 3" id="KW-0129">CBS domain</keyword>
<dbReference type="SUPFAM" id="SSF54631">
    <property type="entry name" value="CBS-domain pair"/>
    <property type="match status" value="2"/>
</dbReference>
<keyword evidence="1" id="KW-0677">Repeat</keyword>
<gene>
    <name evidence="6" type="primary">CBSCBSPB1</name>
    <name evidence="6" type="ORF">KSP39_PZI005490</name>
</gene>
<dbReference type="Proteomes" id="UP001418222">
    <property type="component" value="Unassembled WGS sequence"/>
</dbReference>
<sequence>MEGTSFSPDSESDRSKPPESNPANAGRKSPIPRSLTIAGERTVKRLQLSKALTMPESSSILEVCQRMATRRVDAALLIESNALLCGILTDKDIAIRVIAHEINMEKTPVSEVMTRNPVFVLSDTLAVEALQKMLQGQFRHLPVVENGEVIALLDIAKCLYDAIARMERVVEKGRVVAAAVEGMEKQWGTSVPSPKTFFESLREKMFRPCLSTILPSYTKIAMVSPTDSVLTATKKMLELEASSAVVTDENKPKGILTCNVWFIAKGWMPKYDMINVVMTANPECGTIDTPILDALHTMHNGKFLHLPVVDRDGNIVSVIDVIHVTHSAIATDLQATECGRGVRLGLSSGGEEGDEDGWTRDQACRMSRWRGQGRSEDSGMLAVFVRQWRSPEAVDGVGDRDNKKEMLEIEEEEPVKRGGLLRIHDWGNDKRDEMQRLAVFCSSVAEEMGLMASGRG</sequence>
<dbReference type="InterPro" id="IPR046342">
    <property type="entry name" value="CBS_dom_sf"/>
</dbReference>
<dbReference type="CDD" id="cd17781">
    <property type="entry name" value="CBS_pair_MUG70_1"/>
    <property type="match status" value="1"/>
</dbReference>
<dbReference type="EMBL" id="JBBWWQ010000004">
    <property type="protein sequence ID" value="KAK8949435.1"/>
    <property type="molecule type" value="Genomic_DNA"/>
</dbReference>
<organism evidence="6 7">
    <name type="scientific">Platanthera zijinensis</name>
    <dbReference type="NCBI Taxonomy" id="2320716"/>
    <lineage>
        <taxon>Eukaryota</taxon>
        <taxon>Viridiplantae</taxon>
        <taxon>Streptophyta</taxon>
        <taxon>Embryophyta</taxon>
        <taxon>Tracheophyta</taxon>
        <taxon>Spermatophyta</taxon>
        <taxon>Magnoliopsida</taxon>
        <taxon>Liliopsida</taxon>
        <taxon>Asparagales</taxon>
        <taxon>Orchidaceae</taxon>
        <taxon>Orchidoideae</taxon>
        <taxon>Orchideae</taxon>
        <taxon>Orchidinae</taxon>
        <taxon>Platanthera</taxon>
    </lineage>
</organism>
<dbReference type="PANTHER" id="PTHR13780">
    <property type="entry name" value="AMP-ACTIVATED PROTEIN KINASE, GAMMA REGULATORY SUBUNIT"/>
    <property type="match status" value="1"/>
</dbReference>
<accession>A0AAP0BT48</accession>
<evidence type="ECO:0000313" key="6">
    <source>
        <dbReference type="EMBL" id="KAK8949435.1"/>
    </source>
</evidence>
<feature type="region of interest" description="Disordered" evidence="4">
    <location>
        <begin position="1"/>
        <end position="34"/>
    </location>
</feature>
<proteinExistence type="predicted"/>
<name>A0AAP0BT48_9ASPA</name>
<evidence type="ECO:0000313" key="7">
    <source>
        <dbReference type="Proteomes" id="UP001418222"/>
    </source>
</evidence>
<dbReference type="Pfam" id="PF00571">
    <property type="entry name" value="CBS"/>
    <property type="match status" value="4"/>
</dbReference>
<reference evidence="6 7" key="1">
    <citation type="journal article" date="2022" name="Nat. Plants">
        <title>Genomes of leafy and leafless Platanthera orchids illuminate the evolution of mycoheterotrophy.</title>
        <authorList>
            <person name="Li M.H."/>
            <person name="Liu K.W."/>
            <person name="Li Z."/>
            <person name="Lu H.C."/>
            <person name="Ye Q.L."/>
            <person name="Zhang D."/>
            <person name="Wang J.Y."/>
            <person name="Li Y.F."/>
            <person name="Zhong Z.M."/>
            <person name="Liu X."/>
            <person name="Yu X."/>
            <person name="Liu D.K."/>
            <person name="Tu X.D."/>
            <person name="Liu B."/>
            <person name="Hao Y."/>
            <person name="Liao X.Y."/>
            <person name="Jiang Y.T."/>
            <person name="Sun W.H."/>
            <person name="Chen J."/>
            <person name="Chen Y.Q."/>
            <person name="Ai Y."/>
            <person name="Zhai J.W."/>
            <person name="Wu S.S."/>
            <person name="Zhou Z."/>
            <person name="Hsiao Y.Y."/>
            <person name="Wu W.L."/>
            <person name="Chen Y.Y."/>
            <person name="Lin Y.F."/>
            <person name="Hsu J.L."/>
            <person name="Li C.Y."/>
            <person name="Wang Z.W."/>
            <person name="Zhao X."/>
            <person name="Zhong W.Y."/>
            <person name="Ma X.K."/>
            <person name="Ma L."/>
            <person name="Huang J."/>
            <person name="Chen G.Z."/>
            <person name="Huang M.Z."/>
            <person name="Huang L."/>
            <person name="Peng D.H."/>
            <person name="Luo Y.B."/>
            <person name="Zou S.Q."/>
            <person name="Chen S.P."/>
            <person name="Lan S."/>
            <person name="Tsai W.C."/>
            <person name="Van de Peer Y."/>
            <person name="Liu Z.J."/>
        </authorList>
    </citation>
    <scope>NUCLEOTIDE SEQUENCE [LARGE SCALE GENOMIC DNA]</scope>
    <source>
        <strain evidence="6">Lor287</strain>
    </source>
</reference>